<dbReference type="InterPro" id="IPR028082">
    <property type="entry name" value="Peripla_BP_I"/>
</dbReference>
<dbReference type="Gene3D" id="3.40.50.2300">
    <property type="match status" value="2"/>
</dbReference>
<gene>
    <name evidence="4" type="ORF">LMG28138_02066</name>
</gene>
<dbReference type="SUPFAM" id="SSF53822">
    <property type="entry name" value="Periplasmic binding protein-like I"/>
    <property type="match status" value="1"/>
</dbReference>
<proteinExistence type="inferred from homology"/>
<dbReference type="PANTHER" id="PTHR30483:SF37">
    <property type="entry name" value="ABC TRANSPORTER SUBSTRATE-BINDING PROTEIN"/>
    <property type="match status" value="1"/>
</dbReference>
<protein>
    <recommendedName>
        <fullName evidence="3">Leucine-binding protein domain-containing protein</fullName>
    </recommendedName>
</protein>
<reference evidence="4 5" key="1">
    <citation type="submission" date="2020-04" db="EMBL/GenBank/DDBJ databases">
        <authorList>
            <person name="De Canck E."/>
        </authorList>
    </citation>
    <scope>NUCLEOTIDE SEQUENCE [LARGE SCALE GENOMIC DNA]</scope>
    <source>
        <strain evidence="4 5">LMG 28138</strain>
    </source>
</reference>
<evidence type="ECO:0000256" key="1">
    <source>
        <dbReference type="ARBA" id="ARBA00010062"/>
    </source>
</evidence>
<accession>A0A6S7CBR6</accession>
<dbReference type="InterPro" id="IPR028081">
    <property type="entry name" value="Leu-bd"/>
</dbReference>
<comment type="similarity">
    <text evidence="1">Belongs to the leucine-binding protein family.</text>
</comment>
<evidence type="ECO:0000256" key="2">
    <source>
        <dbReference type="ARBA" id="ARBA00022729"/>
    </source>
</evidence>
<keyword evidence="5" id="KW-1185">Reference proteome</keyword>
<keyword evidence="2" id="KW-0732">Signal</keyword>
<evidence type="ECO:0000313" key="4">
    <source>
        <dbReference type="EMBL" id="CAB3785826.1"/>
    </source>
</evidence>
<feature type="domain" description="Leucine-binding protein" evidence="3">
    <location>
        <begin position="76"/>
        <end position="432"/>
    </location>
</feature>
<dbReference type="CDD" id="cd06329">
    <property type="entry name" value="PBP1_SBP-like"/>
    <property type="match status" value="1"/>
</dbReference>
<sequence>MRRAFFRLSYRNIVPCLASRTGSHSTNGPRMRFIPRLMRVTLARLATGRPFALASFAMAGIGAVGPGIAHAAAGEPIHLALLEGMSGPFANGGAAIERNLRYAIEALNARGGVRLPDGAHPFELDVLDTKGIADQALAQLRAAEDAHVRFVLQGNSSAVAAALEAALDKHNAREPDERLLFLNYSAVDPALTDANCSFWHFRFDAHAGMRMNALTDVIEGEKSVKKIYLLDQDYSFGHQVSTLARSMLAKKRPDIAIVGDEFHPVGKVTDFTPYISKIRASGADAVITGNYGNDLTLLVKAAHDGGLNTRFYTFYANSLGAAAAIGDAGVGRVQAVAEWHQNVEGAGSDAFYSGYKARWPKPADDWPVLRVTVMIDMLAQAIEKAGSTDAVPVAKALENLRFDPGTDFHPSWMRADDHQLIQPLYVMEMAHQGAKGVPHDAEGSGYGFRTVKALSADKTVLPTTCKMERP</sequence>
<evidence type="ECO:0000259" key="3">
    <source>
        <dbReference type="Pfam" id="PF13458"/>
    </source>
</evidence>
<dbReference type="InterPro" id="IPR051010">
    <property type="entry name" value="BCAA_transport"/>
</dbReference>
<dbReference type="EMBL" id="CADIKM010000007">
    <property type="protein sequence ID" value="CAB3785826.1"/>
    <property type="molecule type" value="Genomic_DNA"/>
</dbReference>
<evidence type="ECO:0000313" key="5">
    <source>
        <dbReference type="Proteomes" id="UP000494115"/>
    </source>
</evidence>
<dbReference type="Pfam" id="PF13458">
    <property type="entry name" value="Peripla_BP_6"/>
    <property type="match status" value="1"/>
</dbReference>
<dbReference type="AlphaFoldDB" id="A0A6S7CBR6"/>
<name>A0A6S7CBR6_9BURK</name>
<organism evidence="4 5">
    <name type="scientific">Pararobbsia alpina</name>
    <dbReference type="NCBI Taxonomy" id="621374"/>
    <lineage>
        <taxon>Bacteria</taxon>
        <taxon>Pseudomonadati</taxon>
        <taxon>Pseudomonadota</taxon>
        <taxon>Betaproteobacteria</taxon>
        <taxon>Burkholderiales</taxon>
        <taxon>Burkholderiaceae</taxon>
        <taxon>Pararobbsia</taxon>
    </lineage>
</organism>
<dbReference type="PANTHER" id="PTHR30483">
    <property type="entry name" value="LEUCINE-SPECIFIC-BINDING PROTEIN"/>
    <property type="match status" value="1"/>
</dbReference>
<dbReference type="Proteomes" id="UP000494115">
    <property type="component" value="Unassembled WGS sequence"/>
</dbReference>